<evidence type="ECO:0000256" key="4">
    <source>
        <dbReference type="ARBA" id="ARBA00023172"/>
    </source>
</evidence>
<dbReference type="InterPro" id="IPR050090">
    <property type="entry name" value="Tyrosine_recombinase_XerCD"/>
</dbReference>
<evidence type="ECO:0000256" key="1">
    <source>
        <dbReference type="ARBA" id="ARBA00008857"/>
    </source>
</evidence>
<dbReference type="PANTHER" id="PTHR30349">
    <property type="entry name" value="PHAGE INTEGRASE-RELATED"/>
    <property type="match status" value="1"/>
</dbReference>
<protein>
    <submittedName>
        <fullName evidence="8">Tyrosine recombinase XerC</fullName>
    </submittedName>
</protein>
<gene>
    <name evidence="8" type="primary">xerC_6</name>
    <name evidence="8" type="ORF">PS862_02785</name>
</gene>
<sequence>MSLHKLAPLPLVGEDLRKIHDDLLGSKKLKELVVFDLLCSGISLTEFCGCKAVEMSDSYLFVYFKKTNDSHAYPVPVRKLSAEWLSKFKPGDLLFADPNNSSNRWCYLGDYLIRSVISMEIRRVQNIIWSGTELSTYALLMDYGLRTVSIVPAPSLFLLSEAQRGILEHSLRAIAEDLKSLFDYFLRMSMDWRDVTDGEMTSYIHFHLIREKELKDNSIARHISSIKGFYMFGWVSGFLGAPKSFTYYYKRDESKQYRSETRKINFNLKNQYLDRVLFEEVLSGVVARSDLIRERNELALELGFRAGLRTSEVTDNRNLITSDLSLLISEAEKVGENTIKVKIFGKRNKLRSVDFSPSLTKKIKYFMDGRRKNIKDGPLICSTHGDALRESFATDVFRSAKRCVQHRMPSLLESLGANTRNHYYVSTSAFNDLTFHCLRHTYATNLVDFCYKNGFDPWEYVPEQMGHEDEDTTKEYIVFDGLIYRREKVRRALEDEDT</sequence>
<accession>A0A5E7KIG9</accession>
<dbReference type="SUPFAM" id="SSF47823">
    <property type="entry name" value="lambda integrase-like, N-terminal domain"/>
    <property type="match status" value="1"/>
</dbReference>
<dbReference type="GO" id="GO:0015074">
    <property type="term" value="P:DNA integration"/>
    <property type="evidence" value="ECO:0007669"/>
    <property type="project" value="UniProtKB-KW"/>
</dbReference>
<dbReference type="OrthoDB" id="6790877at2"/>
<dbReference type="InterPro" id="IPR002104">
    <property type="entry name" value="Integrase_catalytic"/>
</dbReference>
<evidence type="ECO:0000256" key="5">
    <source>
        <dbReference type="PROSITE-ProRule" id="PRU01248"/>
    </source>
</evidence>
<dbReference type="InterPro" id="IPR013762">
    <property type="entry name" value="Integrase-like_cat_sf"/>
</dbReference>
<keyword evidence="4" id="KW-0233">DNA recombination</keyword>
<dbReference type="SUPFAM" id="SSF56349">
    <property type="entry name" value="DNA breaking-rejoining enzymes"/>
    <property type="match status" value="1"/>
</dbReference>
<name>A0A5E7KIG9_PSEFL</name>
<evidence type="ECO:0000313" key="9">
    <source>
        <dbReference type="Proteomes" id="UP000385207"/>
    </source>
</evidence>
<proteinExistence type="inferred from homology"/>
<feature type="domain" description="Core-binding (CB)" evidence="7">
    <location>
        <begin position="135"/>
        <end position="234"/>
    </location>
</feature>
<dbReference type="InterPro" id="IPR011010">
    <property type="entry name" value="DNA_brk_join_enz"/>
</dbReference>
<evidence type="ECO:0000256" key="3">
    <source>
        <dbReference type="ARBA" id="ARBA00023125"/>
    </source>
</evidence>
<dbReference type="PROSITE" id="PS51898">
    <property type="entry name" value="TYR_RECOMBINASE"/>
    <property type="match status" value="1"/>
</dbReference>
<dbReference type="InterPro" id="IPR044068">
    <property type="entry name" value="CB"/>
</dbReference>
<evidence type="ECO:0000259" key="7">
    <source>
        <dbReference type="PROSITE" id="PS51900"/>
    </source>
</evidence>
<dbReference type="GO" id="GO:0006310">
    <property type="term" value="P:DNA recombination"/>
    <property type="evidence" value="ECO:0007669"/>
    <property type="project" value="UniProtKB-KW"/>
</dbReference>
<dbReference type="Pfam" id="PF00589">
    <property type="entry name" value="Phage_integrase"/>
    <property type="match status" value="1"/>
</dbReference>
<dbReference type="GO" id="GO:0003677">
    <property type="term" value="F:DNA binding"/>
    <property type="evidence" value="ECO:0007669"/>
    <property type="project" value="UniProtKB-UniRule"/>
</dbReference>
<evidence type="ECO:0000256" key="2">
    <source>
        <dbReference type="ARBA" id="ARBA00022908"/>
    </source>
</evidence>
<dbReference type="Gene3D" id="1.10.443.10">
    <property type="entry name" value="Intergrase catalytic core"/>
    <property type="match status" value="1"/>
</dbReference>
<dbReference type="EMBL" id="CABVII010000011">
    <property type="protein sequence ID" value="VVO99872.1"/>
    <property type="molecule type" value="Genomic_DNA"/>
</dbReference>
<dbReference type="RefSeq" id="WP_150784130.1">
    <property type="nucleotide sequence ID" value="NZ_CABVII010000011.1"/>
</dbReference>
<dbReference type="Pfam" id="PF02899">
    <property type="entry name" value="Phage_int_SAM_1"/>
    <property type="match status" value="1"/>
</dbReference>
<dbReference type="PROSITE" id="PS51900">
    <property type="entry name" value="CB"/>
    <property type="match status" value="1"/>
</dbReference>
<dbReference type="Gene3D" id="1.10.150.130">
    <property type="match status" value="1"/>
</dbReference>
<comment type="similarity">
    <text evidence="1">Belongs to the 'phage' integrase family.</text>
</comment>
<dbReference type="InterPro" id="IPR004107">
    <property type="entry name" value="Integrase_SAM-like_N"/>
</dbReference>
<dbReference type="PANTHER" id="PTHR30349:SF41">
    <property type="entry name" value="INTEGRASE_RECOMBINASE PROTEIN MJ0367-RELATED"/>
    <property type="match status" value="1"/>
</dbReference>
<keyword evidence="3 5" id="KW-0238">DNA-binding</keyword>
<dbReference type="InterPro" id="IPR010998">
    <property type="entry name" value="Integrase_recombinase_N"/>
</dbReference>
<keyword evidence="2" id="KW-0229">DNA integration</keyword>
<dbReference type="Proteomes" id="UP000385207">
    <property type="component" value="Unassembled WGS sequence"/>
</dbReference>
<organism evidence="8 9">
    <name type="scientific">Pseudomonas fluorescens</name>
    <dbReference type="NCBI Taxonomy" id="294"/>
    <lineage>
        <taxon>Bacteria</taxon>
        <taxon>Pseudomonadati</taxon>
        <taxon>Pseudomonadota</taxon>
        <taxon>Gammaproteobacteria</taxon>
        <taxon>Pseudomonadales</taxon>
        <taxon>Pseudomonadaceae</taxon>
        <taxon>Pseudomonas</taxon>
    </lineage>
</organism>
<dbReference type="AlphaFoldDB" id="A0A5E7KIG9"/>
<dbReference type="CDD" id="cd00397">
    <property type="entry name" value="DNA_BRE_C"/>
    <property type="match status" value="1"/>
</dbReference>
<feature type="domain" description="Tyr recombinase" evidence="6">
    <location>
        <begin position="268"/>
        <end position="494"/>
    </location>
</feature>
<reference evidence="8 9" key="1">
    <citation type="submission" date="2019-09" db="EMBL/GenBank/DDBJ databases">
        <authorList>
            <person name="Chandra G."/>
            <person name="Truman W A."/>
        </authorList>
    </citation>
    <scope>NUCLEOTIDE SEQUENCE [LARGE SCALE GENOMIC DNA]</scope>
    <source>
        <strain evidence="8">PS862</strain>
    </source>
</reference>
<evidence type="ECO:0000259" key="6">
    <source>
        <dbReference type="PROSITE" id="PS51898"/>
    </source>
</evidence>
<evidence type="ECO:0000313" key="8">
    <source>
        <dbReference type="EMBL" id="VVO99872.1"/>
    </source>
</evidence>